<dbReference type="PANTHER" id="PTHR48105">
    <property type="entry name" value="THIOREDOXIN REDUCTASE 1-RELATED-RELATED"/>
    <property type="match status" value="1"/>
</dbReference>
<evidence type="ECO:0000256" key="2">
    <source>
        <dbReference type="ARBA" id="ARBA00022630"/>
    </source>
</evidence>
<dbReference type="InterPro" id="IPR036188">
    <property type="entry name" value="FAD/NAD-bd_sf"/>
</dbReference>
<organism evidence="5 6">
    <name type="scientific">Candidatus Brevundimonas colombiensis</name>
    <dbReference type="NCBI Taxonomy" id="3121376"/>
    <lineage>
        <taxon>Bacteria</taxon>
        <taxon>Pseudomonadati</taxon>
        <taxon>Pseudomonadota</taxon>
        <taxon>Alphaproteobacteria</taxon>
        <taxon>Caulobacterales</taxon>
        <taxon>Caulobacteraceae</taxon>
        <taxon>Brevundimonas</taxon>
    </lineage>
</organism>
<sequence length="311" mass="33054">MAHAVNDPEVLVIGAGPAGLTAATYLARFRRRTLVIDAGQPRACWIPLSHNTPGFPAGVSGPDILARMREQAEEYGAVIAPGRVEALARDGQGFVAEMDGRSLRARAALLATGVVDHHPDLPGVERAVQRALVRICPICDGYEATGKVVAVIGHSDKGAREAAFMRTYSDRVTLIHIGPPDALTRRDELDRLGIELIFSPLEAVELEQDRVTALTWKGPGGSAQTRTFDLIYSALGTSPNAELAQRLGARLSDDGRLEVDLHQATSVPGLYAAGDVVRGLNQIAVATAEAAVAATDIHNRLRQIDGLTVAD</sequence>
<name>A0AAJ5X4F6_9CAUL</name>
<dbReference type="Pfam" id="PF07992">
    <property type="entry name" value="Pyr_redox_2"/>
    <property type="match status" value="1"/>
</dbReference>
<evidence type="ECO:0000313" key="5">
    <source>
        <dbReference type="EMBL" id="WEK40877.1"/>
    </source>
</evidence>
<keyword evidence="3" id="KW-0560">Oxidoreductase</keyword>
<dbReference type="GO" id="GO:0016491">
    <property type="term" value="F:oxidoreductase activity"/>
    <property type="evidence" value="ECO:0007669"/>
    <property type="project" value="UniProtKB-KW"/>
</dbReference>
<accession>A0AAJ5X4F6</accession>
<proteinExistence type="predicted"/>
<evidence type="ECO:0000256" key="3">
    <source>
        <dbReference type="ARBA" id="ARBA00023002"/>
    </source>
</evidence>
<dbReference type="Proteomes" id="UP001213664">
    <property type="component" value="Chromosome"/>
</dbReference>
<keyword evidence="2" id="KW-0285">Flavoprotein</keyword>
<evidence type="ECO:0000256" key="1">
    <source>
        <dbReference type="ARBA" id="ARBA00018719"/>
    </source>
</evidence>
<reference evidence="5" key="1">
    <citation type="submission" date="2023-03" db="EMBL/GenBank/DDBJ databases">
        <title>Andean soil-derived lignocellulolytic bacterial consortium as a source of novel taxa and putative plastic-active enzymes.</title>
        <authorList>
            <person name="Diaz-Garcia L."/>
            <person name="Chuvochina M."/>
            <person name="Feuerriegel G."/>
            <person name="Bunk B."/>
            <person name="Sproer C."/>
            <person name="Streit W.R."/>
            <person name="Rodriguez L.M."/>
            <person name="Overmann J."/>
            <person name="Jimenez D.J."/>
        </authorList>
    </citation>
    <scope>NUCLEOTIDE SEQUENCE</scope>
    <source>
        <strain evidence="5">MAG 833</strain>
    </source>
</reference>
<feature type="domain" description="FAD/NAD(P)-binding" evidence="4">
    <location>
        <begin position="9"/>
        <end position="290"/>
    </location>
</feature>
<evidence type="ECO:0000259" key="4">
    <source>
        <dbReference type="Pfam" id="PF07992"/>
    </source>
</evidence>
<dbReference type="EMBL" id="CP119326">
    <property type="protein sequence ID" value="WEK40877.1"/>
    <property type="molecule type" value="Genomic_DNA"/>
</dbReference>
<protein>
    <recommendedName>
        <fullName evidence="1">Thioredoxin reductase</fullName>
    </recommendedName>
</protein>
<dbReference type="PRINTS" id="PR00368">
    <property type="entry name" value="FADPNR"/>
</dbReference>
<evidence type="ECO:0000313" key="6">
    <source>
        <dbReference type="Proteomes" id="UP001213664"/>
    </source>
</evidence>
<dbReference type="SUPFAM" id="SSF51905">
    <property type="entry name" value="FAD/NAD(P)-binding domain"/>
    <property type="match status" value="1"/>
</dbReference>
<dbReference type="PRINTS" id="PR00469">
    <property type="entry name" value="PNDRDTASEII"/>
</dbReference>
<dbReference type="InterPro" id="IPR050097">
    <property type="entry name" value="Ferredoxin-NADP_redctase_2"/>
</dbReference>
<dbReference type="AlphaFoldDB" id="A0AAJ5X4F6"/>
<dbReference type="InterPro" id="IPR023753">
    <property type="entry name" value="FAD/NAD-binding_dom"/>
</dbReference>
<gene>
    <name evidence="5" type="ORF">P0Y50_04510</name>
</gene>
<dbReference type="Gene3D" id="3.50.50.60">
    <property type="entry name" value="FAD/NAD(P)-binding domain"/>
    <property type="match status" value="2"/>
</dbReference>